<dbReference type="KEGG" id="hhg:XM38_044000"/>
<name>A0A1Z3HSZ5_9CYAN</name>
<dbReference type="STRING" id="1641165.XM38_03695"/>
<keyword evidence="3" id="KW-1185">Reference proteome</keyword>
<evidence type="ECO:0000313" key="3">
    <source>
        <dbReference type="Proteomes" id="UP000191901"/>
    </source>
</evidence>
<proteinExistence type="predicted"/>
<protein>
    <recommendedName>
        <fullName evidence="1">Tc toxin complex TcA C-terminal TcB-binding domain-containing protein</fullName>
    </recommendedName>
</protein>
<accession>A0A1Z3HSZ5</accession>
<reference evidence="2 3" key="1">
    <citation type="journal article" date="2016" name="Biochim. Biophys. Acta">
        <title>Characterization of red-shifted phycobilisomes isolated from the chlorophyll f-containing cyanobacterium Halomicronema hongdechloris.</title>
        <authorList>
            <person name="Li Y."/>
            <person name="Lin Y."/>
            <person name="Garvey C.J."/>
            <person name="Birch D."/>
            <person name="Corkery R.W."/>
            <person name="Loughlin P.C."/>
            <person name="Scheer H."/>
            <person name="Willows R.D."/>
            <person name="Chen M."/>
        </authorList>
    </citation>
    <scope>NUCLEOTIDE SEQUENCE [LARGE SCALE GENOMIC DNA]</scope>
    <source>
        <strain evidence="2 3">C2206</strain>
    </source>
</reference>
<dbReference type="Pfam" id="PF18276">
    <property type="entry name" value="TcA_TcB_BD"/>
    <property type="match status" value="1"/>
</dbReference>
<dbReference type="Proteomes" id="UP000191901">
    <property type="component" value="Chromosome"/>
</dbReference>
<dbReference type="AlphaFoldDB" id="A0A1Z3HSZ5"/>
<dbReference type="InterPro" id="IPR040840">
    <property type="entry name" value="TcA_TcB_BD"/>
</dbReference>
<gene>
    <name evidence="2" type="ORF">XM38_044000</name>
</gene>
<feature type="domain" description="Tc toxin complex TcA C-terminal TcB-binding" evidence="1">
    <location>
        <begin position="3"/>
        <end position="41"/>
    </location>
</feature>
<evidence type="ECO:0000313" key="2">
    <source>
        <dbReference type="EMBL" id="ASC73433.1"/>
    </source>
</evidence>
<dbReference type="EMBL" id="CP021983">
    <property type="protein sequence ID" value="ASC73433.1"/>
    <property type="molecule type" value="Genomic_DNA"/>
</dbReference>
<evidence type="ECO:0000259" key="1">
    <source>
        <dbReference type="Pfam" id="PF18276"/>
    </source>
</evidence>
<organism evidence="2 3">
    <name type="scientific">Halomicronema hongdechloris C2206</name>
    <dbReference type="NCBI Taxonomy" id="1641165"/>
    <lineage>
        <taxon>Bacteria</taxon>
        <taxon>Bacillati</taxon>
        <taxon>Cyanobacteriota</taxon>
        <taxon>Cyanophyceae</taxon>
        <taxon>Nodosilineales</taxon>
        <taxon>Nodosilineaceae</taxon>
        <taxon>Halomicronema</taxon>
    </lineage>
</organism>
<sequence length="220" mass="24888">MLLPFEGMGVDTLWELRLPKAANRFDFSTIADVLFTIEYTALDSFDYRQQVIQELGDRFSGDRAFSFRNDFADQWYDLNNPDCTATPMAVRFELQRSDFPPNLDNLKIQHVLLYFVRKDGETFEVPVGHLHFTEQNGIGKLGGGAQSIDGIISTRRGNAGSWLAMLGKSPFGEWELAFSDAPGVIVLPNGLRVRELFEQELIEDILFVVTFKGATPEWPT</sequence>